<evidence type="ECO:0000313" key="2">
    <source>
        <dbReference type="EMBL" id="MCU7614824.1"/>
    </source>
</evidence>
<gene>
    <name evidence="2" type="ORF">N0B16_10285</name>
</gene>
<accession>A0ABT2W0J1</accession>
<feature type="signal peptide" evidence="1">
    <location>
        <begin position="1"/>
        <end position="18"/>
    </location>
</feature>
<organism evidence="2 3">
    <name type="scientific">Chryseobacterium gilvum</name>
    <dbReference type="NCBI Taxonomy" id="2976534"/>
    <lineage>
        <taxon>Bacteria</taxon>
        <taxon>Pseudomonadati</taxon>
        <taxon>Bacteroidota</taxon>
        <taxon>Flavobacteriia</taxon>
        <taxon>Flavobacteriales</taxon>
        <taxon>Weeksellaceae</taxon>
        <taxon>Chryseobacterium group</taxon>
        <taxon>Chryseobacterium</taxon>
    </lineage>
</organism>
<dbReference type="RefSeq" id="WP_262990808.1">
    <property type="nucleotide sequence ID" value="NZ_JAOTEN010000003.1"/>
</dbReference>
<dbReference type="EMBL" id="JAOTEN010000003">
    <property type="protein sequence ID" value="MCU7614824.1"/>
    <property type="molecule type" value="Genomic_DNA"/>
</dbReference>
<keyword evidence="1" id="KW-0732">Signal</keyword>
<reference evidence="3" key="1">
    <citation type="submission" date="2023-07" db="EMBL/GenBank/DDBJ databases">
        <title>Chryseobacterium sp. GMJ5 Genome sequencing and assembly.</title>
        <authorList>
            <person name="Jung Y."/>
        </authorList>
    </citation>
    <scope>NUCLEOTIDE SEQUENCE [LARGE SCALE GENOMIC DNA]</scope>
    <source>
        <strain evidence="3">GMJ5</strain>
    </source>
</reference>
<sequence length="141" mass="16372">MKNLLSLILFFVSLTVYSQTRLTKDYNIYAYYQGDNSVKDKNYIWIKNDENSYYMNFPTTASGLQNIIDLSKYILMLSEVENPTSDQSVLPDNFYDKPNLIALNELISQNKAFIRTNFTISDKELLVSCVNGKYFLLISEK</sequence>
<feature type="chain" id="PRO_5046703896" evidence="1">
    <location>
        <begin position="19"/>
        <end position="141"/>
    </location>
</feature>
<name>A0ABT2W0J1_9FLAO</name>
<comment type="caution">
    <text evidence="2">The sequence shown here is derived from an EMBL/GenBank/DDBJ whole genome shotgun (WGS) entry which is preliminary data.</text>
</comment>
<proteinExistence type="predicted"/>
<dbReference type="Proteomes" id="UP001208114">
    <property type="component" value="Unassembled WGS sequence"/>
</dbReference>
<keyword evidence="3" id="KW-1185">Reference proteome</keyword>
<protein>
    <submittedName>
        <fullName evidence="2">Uncharacterized protein</fullName>
    </submittedName>
</protein>
<evidence type="ECO:0000256" key="1">
    <source>
        <dbReference type="SAM" id="SignalP"/>
    </source>
</evidence>
<evidence type="ECO:0000313" key="3">
    <source>
        <dbReference type="Proteomes" id="UP001208114"/>
    </source>
</evidence>